<proteinExistence type="predicted"/>
<dbReference type="RefSeq" id="WP_076146152.1">
    <property type="nucleotide sequence ID" value="NZ_LWLN01000001.1"/>
</dbReference>
<evidence type="ECO:0000313" key="3">
    <source>
        <dbReference type="Proteomes" id="UP000189370"/>
    </source>
</evidence>
<accession>A0A1S8AX28</accession>
<reference evidence="3" key="1">
    <citation type="submission" date="2016-04" db="EMBL/GenBank/DDBJ databases">
        <authorList>
            <person name="Chen S.-C."/>
            <person name="Lai M.-C."/>
        </authorList>
    </citation>
    <scope>NUCLEOTIDE SEQUENCE [LARGE SCALE GENOMIC DNA]</scope>
    <source>
        <strain evidence="3">AB14</strain>
    </source>
</reference>
<dbReference type="OrthoDB" id="206185at2157"/>
<feature type="compositionally biased region" description="Pro residues" evidence="1">
    <location>
        <begin position="1"/>
        <end position="12"/>
    </location>
</feature>
<feature type="region of interest" description="Disordered" evidence="1">
    <location>
        <begin position="1"/>
        <end position="30"/>
    </location>
</feature>
<name>A0A1S8AX28_9EURY</name>
<dbReference type="Proteomes" id="UP000189370">
    <property type="component" value="Unassembled WGS sequence"/>
</dbReference>
<keyword evidence="3" id="KW-1185">Reference proteome</keyword>
<evidence type="ECO:0000256" key="1">
    <source>
        <dbReference type="SAM" id="MobiDB-lite"/>
    </source>
</evidence>
<organism evidence="2 3">
    <name type="scientific">Natrinema saccharevitans</name>
    <dbReference type="NCBI Taxonomy" id="301967"/>
    <lineage>
        <taxon>Archaea</taxon>
        <taxon>Methanobacteriati</taxon>
        <taxon>Methanobacteriota</taxon>
        <taxon>Stenosarchaea group</taxon>
        <taxon>Halobacteria</taxon>
        <taxon>Halobacteriales</taxon>
        <taxon>Natrialbaceae</taxon>
        <taxon>Natrinema</taxon>
    </lineage>
</organism>
<protein>
    <submittedName>
        <fullName evidence="2">Uncharacterized protein</fullName>
    </submittedName>
</protein>
<dbReference type="AlphaFoldDB" id="A0A1S8AX28"/>
<evidence type="ECO:0000313" key="2">
    <source>
        <dbReference type="EMBL" id="OLZ41418.1"/>
    </source>
</evidence>
<comment type="caution">
    <text evidence="2">The sequence shown here is derived from an EMBL/GenBank/DDBJ whole genome shotgun (WGS) entry which is preliminary data.</text>
</comment>
<sequence length="103" mass="11237">MTDRPPSPPTPTPATDDSRENRVVATTTQLSDSIDDAVGCRLDAAALETPLLELDRHEFVDWVTVTRRGDYVWDLSETPDRLGDAIADALVARLEGWLASSDG</sequence>
<dbReference type="EMBL" id="LWLN01000001">
    <property type="protein sequence ID" value="OLZ41418.1"/>
    <property type="molecule type" value="Genomic_DNA"/>
</dbReference>
<gene>
    <name evidence="2" type="ORF">A6E15_10635</name>
</gene>